<comment type="subcellular location">
    <subcellularLocation>
        <location evidence="1">Cell membrane</location>
    </subcellularLocation>
</comment>
<gene>
    <name evidence="11" type="primary">LOC106175340</name>
</gene>
<evidence type="ECO:0000256" key="5">
    <source>
        <dbReference type="ARBA" id="ARBA00023180"/>
    </source>
</evidence>
<evidence type="ECO:0000259" key="9">
    <source>
        <dbReference type="PROSITE" id="PS51484"/>
    </source>
</evidence>
<keyword evidence="4" id="KW-0378">Hydrolase</keyword>
<keyword evidence="8" id="KW-0732">Signal</keyword>
<dbReference type="InterPro" id="IPR052252">
    <property type="entry name" value="CEMIP/CEMIP2"/>
</dbReference>
<evidence type="ECO:0000256" key="3">
    <source>
        <dbReference type="ARBA" id="ARBA00022475"/>
    </source>
</evidence>
<name>A0A2R2MQH7_LINAN</name>
<dbReference type="PANTHER" id="PTHR15535:SF17">
    <property type="entry name" value="TRANSMEMBRANE PROTEIN"/>
    <property type="match status" value="1"/>
</dbReference>
<evidence type="ECO:0000256" key="8">
    <source>
        <dbReference type="SAM" id="SignalP"/>
    </source>
</evidence>
<dbReference type="Proteomes" id="UP000085678">
    <property type="component" value="Unplaced"/>
</dbReference>
<dbReference type="Pfam" id="PF24606">
    <property type="entry name" value="CEMIP_beta-hel"/>
    <property type="match status" value="1"/>
</dbReference>
<proteinExistence type="inferred from homology"/>
<evidence type="ECO:0000256" key="6">
    <source>
        <dbReference type="ARBA" id="ARBA00023295"/>
    </source>
</evidence>
<dbReference type="KEGG" id="lak:106175340"/>
<sequence length="1108" mass="123234">MAHDRVASMERFSVLILLLCLRWCFVGAQCPWQESGLKPWSDPATWGNGRTPGSGEVVEITEGILLNMSPPKLAEVHIEDGGKLVWDIGGRFELQSGRIHISGGGAIIVGGSEPQCRYPENSRAIITLTGQKDEFADEAGFGQKFIGIQANGTLELHGAEKISWTKLSGTVHKLNSSTGLVFDHDEVNWHIRIPGLYVYVMDPATGTPVDFRHFRYNRRRHMEKKLPNFLRSLNVNDGQVIMLASRATLFDTSLDIDYTLAINALEEIGAVHVGEYQEGNAWAMIAVTGQPNLSQEELTNEKGFIYTETWPVTLEYQGFIYTVQCGITLPHSPKDAVNYVRFRVLDRIVQPIIDVIDDVSSWKPGDRIIVTSTDYPWIQTEEPILVSCPTCASNQIKLNRELFYTHWGVIENNVDMRAEVAVLTRNVVVRGDMSDACYGDNQCEAFSLDTFGGHIMVVHGFKAFHVQGVEFVHLGQQSVEGSYPIHFHMAMDLRGNNADAIVAQNSIHHTFSRCLTTHQTSGVKVTDNVAYLHFGHCFFLEDGGEKYNEFGGNLVLGTLRGSLLPSDMRPASFWFTNPLVYCRNNVAAGSEGRGFMYVFPLEPRGMSQGKGLMALGEAARTPLLQFENNVAHSNALAGLWMDNILGQAGEVIATGNAYMPEIVLENNTVIPYEVVLSRFTGYKNKIQNAWVRGSPMRMSQCSFSDSLRGMTFALAGAYPQYVRDSVFVGQSANTGEPAVILDRNTRRYIRLPRSTPDQRINTPVTGALFYDHAVYFENNWFAGFKNDQYRLAGAIGFKRRDTGFTSPTNGVRSAKFAFRGGSDGNRMLDGDEADGFGGDAGDRHKATRDFDGSVTGRTDVFVVKPRQFVNTQNCYNKTDWNLAVCPDRMAKIRLVKSSQADVKLKENMYMVRDDFHKHLEYFDGAKKIGPLVINGYSYTMHFVGPSPDYLEFRLHGFERHFRVRIGICFPKNSSSFTIQKKYFGSDFTFASSIEDFETKAASSHLVAYWDSSTGLLFLYFEGKMKRLDGDDFSCPLKKCPIIKITRNDGGYSPAFCYPAAYGPYARDPVPPNGDAIVEPAPAKLVVTPSPGDGIGAGASKPFTIRSNP</sequence>
<dbReference type="SMART" id="SM01225">
    <property type="entry name" value="G8"/>
    <property type="match status" value="1"/>
</dbReference>
<dbReference type="SUPFAM" id="SSF51126">
    <property type="entry name" value="Pectin lyase-like"/>
    <property type="match status" value="1"/>
</dbReference>
<dbReference type="InterPro" id="IPR055400">
    <property type="entry name" value="CEMIP_X"/>
</dbReference>
<organism evidence="10 11">
    <name type="scientific">Lingula anatina</name>
    <name type="common">Brachiopod</name>
    <name type="synonym">Lingula unguis</name>
    <dbReference type="NCBI Taxonomy" id="7574"/>
    <lineage>
        <taxon>Eukaryota</taxon>
        <taxon>Metazoa</taxon>
        <taxon>Spiralia</taxon>
        <taxon>Lophotrochozoa</taxon>
        <taxon>Brachiopoda</taxon>
        <taxon>Linguliformea</taxon>
        <taxon>Lingulata</taxon>
        <taxon>Lingulida</taxon>
        <taxon>Linguloidea</taxon>
        <taxon>Lingulidae</taxon>
        <taxon>Lingula</taxon>
    </lineage>
</organism>
<dbReference type="Pfam" id="PF24605">
    <property type="entry name" value="CEMIP_X"/>
    <property type="match status" value="1"/>
</dbReference>
<feature type="domain" description="G8" evidence="9">
    <location>
        <begin position="44"/>
        <end position="169"/>
    </location>
</feature>
<evidence type="ECO:0000313" key="11">
    <source>
        <dbReference type="RefSeq" id="XP_023932501.1"/>
    </source>
</evidence>
<dbReference type="OrthoDB" id="190675at2759"/>
<dbReference type="Pfam" id="PF10162">
    <property type="entry name" value="G8"/>
    <property type="match status" value="1"/>
</dbReference>
<accession>A0A2R2MQH7</accession>
<protein>
    <submittedName>
        <fullName evidence="11">Cell surface hyaluronidase-like</fullName>
    </submittedName>
</protein>
<dbReference type="InterPro" id="IPR039477">
    <property type="entry name" value="ILEI/PANDER_dom"/>
</dbReference>
<keyword evidence="5" id="KW-0325">Glycoprotein</keyword>
<dbReference type="Pfam" id="PF15711">
    <property type="entry name" value="ILEI"/>
    <property type="match status" value="1"/>
</dbReference>
<evidence type="ECO:0000256" key="1">
    <source>
        <dbReference type="ARBA" id="ARBA00004236"/>
    </source>
</evidence>
<dbReference type="AlphaFoldDB" id="A0A2R2MQH7"/>
<keyword evidence="6" id="KW-0326">Glycosidase</keyword>
<feature type="chain" id="PRO_5015125050" evidence="8">
    <location>
        <begin position="29"/>
        <end position="1108"/>
    </location>
</feature>
<keyword evidence="10" id="KW-1185">Reference proteome</keyword>
<dbReference type="GO" id="GO:0016798">
    <property type="term" value="F:hydrolase activity, acting on glycosyl bonds"/>
    <property type="evidence" value="ECO:0007669"/>
    <property type="project" value="UniProtKB-KW"/>
</dbReference>
<dbReference type="InterPro" id="IPR055401">
    <property type="entry name" value="CEMIP_beta-hel_dom"/>
</dbReference>
<evidence type="ECO:0000256" key="4">
    <source>
        <dbReference type="ARBA" id="ARBA00022801"/>
    </source>
</evidence>
<reference evidence="11" key="1">
    <citation type="submission" date="2025-08" db="UniProtKB">
        <authorList>
            <consortium name="RefSeq"/>
        </authorList>
    </citation>
    <scope>IDENTIFICATION</scope>
    <source>
        <tissue evidence="11">Gonads</tissue>
    </source>
</reference>
<dbReference type="InterPro" id="IPR019316">
    <property type="entry name" value="G8_domain"/>
</dbReference>
<dbReference type="GO" id="GO:0005886">
    <property type="term" value="C:plasma membrane"/>
    <property type="evidence" value="ECO:0007669"/>
    <property type="project" value="UniProtKB-SubCell"/>
</dbReference>
<comment type="similarity">
    <text evidence="2">Belongs to the CEMIP family.</text>
</comment>
<feature type="signal peptide" evidence="8">
    <location>
        <begin position="1"/>
        <end position="28"/>
    </location>
</feature>
<keyword evidence="3" id="KW-0472">Membrane</keyword>
<evidence type="ECO:0000256" key="2">
    <source>
        <dbReference type="ARBA" id="ARBA00007586"/>
    </source>
</evidence>
<dbReference type="InParanoid" id="A0A2R2MQH7"/>
<dbReference type="InterPro" id="IPR011050">
    <property type="entry name" value="Pectin_lyase_fold/virulence"/>
</dbReference>
<dbReference type="PROSITE" id="PS51484">
    <property type="entry name" value="G8"/>
    <property type="match status" value="1"/>
</dbReference>
<dbReference type="RefSeq" id="XP_023932501.1">
    <property type="nucleotide sequence ID" value="XM_024076733.1"/>
</dbReference>
<dbReference type="PANTHER" id="PTHR15535">
    <property type="entry name" value="TRANSMEMBRANE PROTEIN 2-RELATED"/>
    <property type="match status" value="1"/>
</dbReference>
<keyword evidence="3" id="KW-1003">Cell membrane</keyword>
<evidence type="ECO:0000256" key="7">
    <source>
        <dbReference type="SAM" id="MobiDB-lite"/>
    </source>
</evidence>
<evidence type="ECO:0000313" key="10">
    <source>
        <dbReference type="Proteomes" id="UP000085678"/>
    </source>
</evidence>
<feature type="region of interest" description="Disordered" evidence="7">
    <location>
        <begin position="1088"/>
        <end position="1108"/>
    </location>
</feature>
<dbReference type="GeneID" id="106175340"/>